<evidence type="ECO:0000256" key="8">
    <source>
        <dbReference type="PIRSR" id="PIRSR602403-1"/>
    </source>
</evidence>
<evidence type="ECO:0000256" key="2">
    <source>
        <dbReference type="ARBA" id="ARBA00010617"/>
    </source>
</evidence>
<dbReference type="SUPFAM" id="SSF48264">
    <property type="entry name" value="Cytochrome P450"/>
    <property type="match status" value="1"/>
</dbReference>
<evidence type="ECO:0000313" key="10">
    <source>
        <dbReference type="EMBL" id="KLJ12719.1"/>
    </source>
</evidence>
<dbReference type="PANTHER" id="PTHR24304:SF2">
    <property type="entry name" value="24-HYDROXYCHOLESTEROL 7-ALPHA-HYDROXYLASE"/>
    <property type="match status" value="1"/>
</dbReference>
<comment type="similarity">
    <text evidence="2">Belongs to the cytochrome P450 family.</text>
</comment>
<keyword evidence="7" id="KW-0503">Monooxygenase</keyword>
<evidence type="ECO:0000256" key="4">
    <source>
        <dbReference type="ARBA" id="ARBA00022723"/>
    </source>
</evidence>
<dbReference type="Pfam" id="PF00067">
    <property type="entry name" value="p450"/>
    <property type="match status" value="1"/>
</dbReference>
<keyword evidence="11" id="KW-1185">Reference proteome</keyword>
<proteinExistence type="inferred from homology"/>
<dbReference type="InterPro" id="IPR002403">
    <property type="entry name" value="Cyt_P450_E_grp-IV"/>
</dbReference>
<comment type="cofactor">
    <cofactor evidence="1 8">
        <name>heme</name>
        <dbReference type="ChEBI" id="CHEBI:30413"/>
    </cofactor>
</comment>
<evidence type="ECO:0000256" key="7">
    <source>
        <dbReference type="ARBA" id="ARBA00023033"/>
    </source>
</evidence>
<keyword evidence="9" id="KW-0472">Membrane</keyword>
<gene>
    <name evidence="10" type="ORF">EMPG_12274</name>
</gene>
<dbReference type="InterPro" id="IPR050529">
    <property type="entry name" value="CYP450_sterol_14alpha_dmase"/>
</dbReference>
<dbReference type="PRINTS" id="PR00465">
    <property type="entry name" value="EP450IV"/>
</dbReference>
<evidence type="ECO:0000256" key="9">
    <source>
        <dbReference type="SAM" id="Phobius"/>
    </source>
</evidence>
<dbReference type="STRING" id="2060906.A0A0H1BMF0"/>
<sequence length="575" mass="64542">MLSNIHFIAPVEMMLCVAFVLLISPFLLTWVFTSIKARCGFQYGGDPPLIPYSIPWLGHGLFFRRGTTRFSGWVREKYPNVPVSRTLIAGNYLYTVFDTKLASQIDRRPKLFTFDPIVLLVNKAFGAPRADLKILEKGLPGQNGEGDGRGLLPELHRQHFPCLSGINLPPMVSKFSEVLTASLENAFPRKESYCNRVDSWKTLDFNEFLMRHFTLASIPMLMGTRLMEVWPQAYDDLWKFDSWALALTTNLPGIFMPEAAASRSAMVSVLERWEEEASKHRKFEDVESEDPGWDEYWGARLMRQRHRTFLNNGISKRGRAVFHLGVMWATNANAVPAATWMLIRCVLDPQLYGRVRRAIALSQKQDGTLDIGTLATNKLIKSLFHEVLRLYVSSPSVRLVLETTELGGYVFRKGGTIFVPGRELQTDPDVWSPDGTFPDASEFCAERFIDENTGAEINASTKLEDLDGQNVIIKTGLTPSADAMSIPGRARSKPFRERMNSMRPFGGGTSFCPGRNLAMYEVVVGMVAILSAFDIEVDKEALASNGMPQPNTDLSGTMGPDRPFMVRMKRRATGK</sequence>
<dbReference type="PANTHER" id="PTHR24304">
    <property type="entry name" value="CYTOCHROME P450 FAMILY 7"/>
    <property type="match status" value="1"/>
</dbReference>
<name>A0A0H1BMF0_9EURO</name>
<dbReference type="Gene3D" id="1.10.630.10">
    <property type="entry name" value="Cytochrome P450"/>
    <property type="match status" value="1"/>
</dbReference>
<evidence type="ECO:0008006" key="12">
    <source>
        <dbReference type="Google" id="ProtNLM"/>
    </source>
</evidence>
<protein>
    <recommendedName>
        <fullName evidence="12">Cholesterol 7-alpha-monooxygenase</fullName>
    </recommendedName>
</protein>
<dbReference type="EMBL" id="LDEV01000722">
    <property type="protein sequence ID" value="KLJ12719.1"/>
    <property type="molecule type" value="Genomic_DNA"/>
</dbReference>
<dbReference type="Proteomes" id="UP000053573">
    <property type="component" value="Unassembled WGS sequence"/>
</dbReference>
<dbReference type="InterPro" id="IPR001128">
    <property type="entry name" value="Cyt_P450"/>
</dbReference>
<evidence type="ECO:0000313" key="11">
    <source>
        <dbReference type="Proteomes" id="UP000053573"/>
    </source>
</evidence>
<dbReference type="CDD" id="cd11040">
    <property type="entry name" value="CYP7_CYP8-like"/>
    <property type="match status" value="1"/>
</dbReference>
<dbReference type="GO" id="GO:0020037">
    <property type="term" value="F:heme binding"/>
    <property type="evidence" value="ECO:0007669"/>
    <property type="project" value="InterPro"/>
</dbReference>
<evidence type="ECO:0000256" key="6">
    <source>
        <dbReference type="ARBA" id="ARBA00023004"/>
    </source>
</evidence>
<keyword evidence="5" id="KW-0560">Oxidoreductase</keyword>
<dbReference type="GO" id="GO:0005506">
    <property type="term" value="F:iron ion binding"/>
    <property type="evidence" value="ECO:0007669"/>
    <property type="project" value="InterPro"/>
</dbReference>
<reference evidence="11" key="1">
    <citation type="journal article" date="2015" name="PLoS Genet.">
        <title>The dynamic genome and transcriptome of the human fungal pathogen Blastomyces and close relative Emmonsia.</title>
        <authorList>
            <person name="Munoz J.F."/>
            <person name="Gauthier G.M."/>
            <person name="Desjardins C.A."/>
            <person name="Gallo J.E."/>
            <person name="Holder J."/>
            <person name="Sullivan T.D."/>
            <person name="Marty A.J."/>
            <person name="Carmen J.C."/>
            <person name="Chen Z."/>
            <person name="Ding L."/>
            <person name="Gujja S."/>
            <person name="Magrini V."/>
            <person name="Misas E."/>
            <person name="Mitreva M."/>
            <person name="Priest M."/>
            <person name="Saif S."/>
            <person name="Whiston E.A."/>
            <person name="Young S."/>
            <person name="Zeng Q."/>
            <person name="Goldman W.E."/>
            <person name="Mardis E.R."/>
            <person name="Taylor J.W."/>
            <person name="McEwen J.G."/>
            <person name="Clay O.K."/>
            <person name="Klein B.S."/>
            <person name="Cuomo C.A."/>
        </authorList>
    </citation>
    <scope>NUCLEOTIDE SEQUENCE [LARGE SCALE GENOMIC DNA]</scope>
    <source>
        <strain evidence="11">UAMH 139</strain>
    </source>
</reference>
<comment type="caution">
    <text evidence="10">The sequence shown here is derived from an EMBL/GenBank/DDBJ whole genome shotgun (WGS) entry which is preliminary data.</text>
</comment>
<keyword evidence="6 8" id="KW-0408">Iron</keyword>
<dbReference type="OrthoDB" id="3366823at2759"/>
<evidence type="ECO:0000256" key="5">
    <source>
        <dbReference type="ARBA" id="ARBA00023002"/>
    </source>
</evidence>
<organism evidence="10 11">
    <name type="scientific">Blastomyces silverae</name>
    <dbReference type="NCBI Taxonomy" id="2060906"/>
    <lineage>
        <taxon>Eukaryota</taxon>
        <taxon>Fungi</taxon>
        <taxon>Dikarya</taxon>
        <taxon>Ascomycota</taxon>
        <taxon>Pezizomycotina</taxon>
        <taxon>Eurotiomycetes</taxon>
        <taxon>Eurotiomycetidae</taxon>
        <taxon>Onygenales</taxon>
        <taxon>Ajellomycetaceae</taxon>
        <taxon>Blastomyces</taxon>
    </lineage>
</organism>
<keyword evidence="9" id="KW-1133">Transmembrane helix</keyword>
<dbReference type="AlphaFoldDB" id="A0A0H1BMF0"/>
<dbReference type="GO" id="GO:0008395">
    <property type="term" value="F:steroid hydroxylase activity"/>
    <property type="evidence" value="ECO:0007669"/>
    <property type="project" value="TreeGrafter"/>
</dbReference>
<keyword evidence="9" id="KW-0812">Transmembrane</keyword>
<dbReference type="GO" id="GO:0016705">
    <property type="term" value="F:oxidoreductase activity, acting on paired donors, with incorporation or reduction of molecular oxygen"/>
    <property type="evidence" value="ECO:0007669"/>
    <property type="project" value="InterPro"/>
</dbReference>
<feature type="transmembrane region" description="Helical" evidence="9">
    <location>
        <begin position="7"/>
        <end position="32"/>
    </location>
</feature>
<accession>A0A0H1BMF0</accession>
<evidence type="ECO:0000256" key="3">
    <source>
        <dbReference type="ARBA" id="ARBA00022617"/>
    </source>
</evidence>
<feature type="binding site" description="axial binding residue" evidence="8">
    <location>
        <position position="512"/>
    </location>
    <ligand>
        <name>heme</name>
        <dbReference type="ChEBI" id="CHEBI:30413"/>
    </ligand>
    <ligandPart>
        <name>Fe</name>
        <dbReference type="ChEBI" id="CHEBI:18248"/>
    </ligandPart>
</feature>
<evidence type="ECO:0000256" key="1">
    <source>
        <dbReference type="ARBA" id="ARBA00001971"/>
    </source>
</evidence>
<dbReference type="InterPro" id="IPR036396">
    <property type="entry name" value="Cyt_P450_sf"/>
</dbReference>
<keyword evidence="3 8" id="KW-0349">Heme</keyword>
<keyword evidence="4 8" id="KW-0479">Metal-binding</keyword>